<dbReference type="RefSeq" id="WP_102991140.1">
    <property type="nucleotide sequence ID" value="NZ_FXTU01000005.1"/>
</dbReference>
<dbReference type="InterPro" id="IPR009319">
    <property type="entry name" value="Phage_A118_VSP1"/>
</dbReference>
<reference evidence="1" key="1">
    <citation type="submission" date="2017-05" db="EMBL/GenBank/DDBJ databases">
        <authorList>
            <person name="Varghese N."/>
            <person name="Submissions S."/>
        </authorList>
    </citation>
    <scope>NUCLEOTIDE SEQUENCE</scope>
    <source>
        <strain evidence="1">DSM 45262</strain>
    </source>
</reference>
<dbReference type="Proteomes" id="UP001157946">
    <property type="component" value="Unassembled WGS sequence"/>
</dbReference>
<protein>
    <submittedName>
        <fullName evidence="1">Phage minor capsid protein 2</fullName>
    </submittedName>
</protein>
<evidence type="ECO:0000313" key="2">
    <source>
        <dbReference type="Proteomes" id="UP001157946"/>
    </source>
</evidence>
<organism evidence="1 2">
    <name type="scientific">Laceyella tengchongensis</name>
    <dbReference type="NCBI Taxonomy" id="574699"/>
    <lineage>
        <taxon>Bacteria</taxon>
        <taxon>Bacillati</taxon>
        <taxon>Bacillota</taxon>
        <taxon>Bacilli</taxon>
        <taxon>Bacillales</taxon>
        <taxon>Thermoactinomycetaceae</taxon>
        <taxon>Laceyella</taxon>
    </lineage>
</organism>
<dbReference type="AlphaFoldDB" id="A0AA46AG81"/>
<name>A0AA46AG81_9BACL</name>
<sequence length="360" mass="41250">MPISGYDEQRLYEAVSNLYIDMQLRLLTLLKKAIQQGMRYPERQIEIAAQLDRELRRIMGELGVFTPHAVYEVVQKAYEMGIEAAEADVERVRSPNSLKNALNRAEQIPYSISFTQIHTLAVEQLAGELISTLTATHDIMLNALGAKYREIVTRSAMGVITGVDNRRQGAQRLLNDLADQGITSFIDRSGRSWDMASYTEMATRSAVARAQIKGHIDRLNHNEHGLVKVSAHPDPSPLCKPWQGKVFSISGNHPKYRPLQVAINNGLLHPNCRHSVSAYFEGEPIEQVDVREGAYKERQKQRYIERQIRKWKQREAVALTVEECKRARAKVREWQAIMRTFIKETDRRRDYGREQIGQAR</sequence>
<comment type="caution">
    <text evidence="1">The sequence shown here is derived from an EMBL/GenBank/DDBJ whole genome shotgun (WGS) entry which is preliminary data.</text>
</comment>
<proteinExistence type="predicted"/>
<dbReference type="Pfam" id="PF06152">
    <property type="entry name" value="Phage_min_cap2"/>
    <property type="match status" value="1"/>
</dbReference>
<dbReference type="GO" id="GO:0005198">
    <property type="term" value="F:structural molecule activity"/>
    <property type="evidence" value="ECO:0007669"/>
    <property type="project" value="InterPro"/>
</dbReference>
<gene>
    <name evidence="1" type="ORF">SAMN06265361_10525</name>
</gene>
<evidence type="ECO:0000313" key="1">
    <source>
        <dbReference type="EMBL" id="SMP25209.1"/>
    </source>
</evidence>
<accession>A0AA46AG81</accession>
<dbReference type="EMBL" id="FXTU01000005">
    <property type="protein sequence ID" value="SMP25209.1"/>
    <property type="molecule type" value="Genomic_DNA"/>
</dbReference>
<keyword evidence="2" id="KW-1185">Reference proteome</keyword>